<dbReference type="Pfam" id="PF08281">
    <property type="entry name" value="Sigma70_r4_2"/>
    <property type="match status" value="1"/>
</dbReference>
<feature type="compositionally biased region" description="Low complexity" evidence="1">
    <location>
        <begin position="609"/>
        <end position="622"/>
    </location>
</feature>
<dbReference type="CDD" id="cd06171">
    <property type="entry name" value="Sigma70_r4"/>
    <property type="match status" value="1"/>
</dbReference>
<dbReference type="InterPro" id="IPR011990">
    <property type="entry name" value="TPR-like_helical_dom_sf"/>
</dbReference>
<evidence type="ECO:0000259" key="2">
    <source>
        <dbReference type="Pfam" id="PF08281"/>
    </source>
</evidence>
<dbReference type="GO" id="GO:0006352">
    <property type="term" value="P:DNA-templated transcription initiation"/>
    <property type="evidence" value="ECO:0007669"/>
    <property type="project" value="InterPro"/>
</dbReference>
<dbReference type="Gene3D" id="1.25.40.10">
    <property type="entry name" value="Tetratricopeptide repeat domain"/>
    <property type="match status" value="2"/>
</dbReference>
<accession>A0A150SKX3</accession>
<dbReference type="InterPro" id="IPR036388">
    <property type="entry name" value="WH-like_DNA-bd_sf"/>
</dbReference>
<dbReference type="Proteomes" id="UP000075515">
    <property type="component" value="Unassembled WGS sequence"/>
</dbReference>
<dbReference type="EMBL" id="JEMC01001855">
    <property type="protein sequence ID" value="KYF93103.1"/>
    <property type="molecule type" value="Genomic_DNA"/>
</dbReference>
<protein>
    <recommendedName>
        <fullName evidence="2">RNA polymerase sigma factor 70 region 4 type 2 domain-containing protein</fullName>
    </recommendedName>
</protein>
<evidence type="ECO:0000313" key="4">
    <source>
        <dbReference type="Proteomes" id="UP000075515"/>
    </source>
</evidence>
<gene>
    <name evidence="3" type="ORF">BE18_48495</name>
</gene>
<feature type="region of interest" description="Disordered" evidence="1">
    <location>
        <begin position="606"/>
        <end position="637"/>
    </location>
</feature>
<evidence type="ECO:0000256" key="1">
    <source>
        <dbReference type="SAM" id="MobiDB-lite"/>
    </source>
</evidence>
<reference evidence="3 4" key="1">
    <citation type="submission" date="2014-02" db="EMBL/GenBank/DDBJ databases">
        <title>The small core and large imbalanced accessory genome model reveals a collaborative survival strategy of Sorangium cellulosum strains in nature.</title>
        <authorList>
            <person name="Han K."/>
            <person name="Peng R."/>
            <person name="Blom J."/>
            <person name="Li Y.-Z."/>
        </authorList>
    </citation>
    <scope>NUCLEOTIDE SEQUENCE [LARGE SCALE GENOMIC DNA]</scope>
    <source>
        <strain evidence="3 4">So0149</strain>
    </source>
</reference>
<organism evidence="3 4">
    <name type="scientific">Sorangium cellulosum</name>
    <name type="common">Polyangium cellulosum</name>
    <dbReference type="NCBI Taxonomy" id="56"/>
    <lineage>
        <taxon>Bacteria</taxon>
        <taxon>Pseudomonadati</taxon>
        <taxon>Myxococcota</taxon>
        <taxon>Polyangia</taxon>
        <taxon>Polyangiales</taxon>
        <taxon>Polyangiaceae</taxon>
        <taxon>Sorangium</taxon>
    </lineage>
</organism>
<dbReference type="Gene3D" id="1.10.10.10">
    <property type="entry name" value="Winged helix-like DNA-binding domain superfamily/Winged helix DNA-binding domain"/>
    <property type="match status" value="1"/>
</dbReference>
<sequence>MDHAGPGRLGELVRALLPEHPGIDVHVDPRVAETVPPGSTFVLVPRASDADWLNIQRPLFARRRLRVVLFCDRTTSAALARHAVDFFDWISVYVRCPDGAAPHAAQGIRCALRTRAPGVAWLGRGGEATVAAALSEALPGRGLMRIDPMGGYARMVEAIQGACRVWVVAAAEHATLQRRIRWALAEARRGTRAIVVAPGVASPVGLRCPPALPGWWPIDDAMLPFAEARRALADVGAASPGRLAALAGLEPDAVELLARLIARGEDEGALTSILAGAGDPGAALAARAIEAGLIHGAATARGDAAPAVLRALARTPEGRRLAAGKRRDSLALWMRRPAARPWTTLAISAFDLGDLDAGAAWTRRALAEEPDHPRSLGLRVRAGEALLFRGEREAALATLERAFASARASLRPERPLRARAAAGLALALLGARKLERALPHLDRAIVAAGARPGTARRALAVLLPPFAKVLVPFGGCAEAEALLRSALGMDARGAAASLVSSLRQKGLVLKCEAVLTALLSEPTAPGALRLRERCALVQALGEALLATGRYESAAPLLRAALRDLEAALGPEHPALRTALDALSAARAAAGYLADAEELGQRSSTIAALASGPPASREAAPARPGDRRAPIRSRRARERERALEAADMLAEVATAEETSTSQDAVRRLSHALSFLPPGQRRLLEMHLSGLTFREIAVALRMNVSTVQVRVSRALKALKKVLESPAADSP</sequence>
<evidence type="ECO:0000313" key="3">
    <source>
        <dbReference type="EMBL" id="KYF93103.1"/>
    </source>
</evidence>
<dbReference type="Pfam" id="PF13424">
    <property type="entry name" value="TPR_12"/>
    <property type="match status" value="1"/>
</dbReference>
<name>A0A150SKX3_SORCE</name>
<proteinExistence type="predicted"/>
<comment type="caution">
    <text evidence="3">The sequence shown here is derived from an EMBL/GenBank/DDBJ whole genome shotgun (WGS) entry which is preliminary data.</text>
</comment>
<dbReference type="GO" id="GO:0003677">
    <property type="term" value="F:DNA binding"/>
    <property type="evidence" value="ECO:0007669"/>
    <property type="project" value="InterPro"/>
</dbReference>
<dbReference type="InterPro" id="IPR013249">
    <property type="entry name" value="RNA_pol_sigma70_r4_t2"/>
</dbReference>
<feature type="domain" description="RNA polymerase sigma factor 70 region 4 type 2" evidence="2">
    <location>
        <begin position="666"/>
        <end position="716"/>
    </location>
</feature>
<dbReference type="InterPro" id="IPR013324">
    <property type="entry name" value="RNA_pol_sigma_r3/r4-like"/>
</dbReference>
<dbReference type="SUPFAM" id="SSF88659">
    <property type="entry name" value="Sigma3 and sigma4 domains of RNA polymerase sigma factors"/>
    <property type="match status" value="1"/>
</dbReference>
<dbReference type="SUPFAM" id="SSF48452">
    <property type="entry name" value="TPR-like"/>
    <property type="match status" value="1"/>
</dbReference>
<dbReference type="GO" id="GO:0016987">
    <property type="term" value="F:sigma factor activity"/>
    <property type="evidence" value="ECO:0007669"/>
    <property type="project" value="InterPro"/>
</dbReference>
<dbReference type="AlphaFoldDB" id="A0A150SKX3"/>